<accession>A0A6L2PIW7</accession>
<evidence type="ECO:0000256" key="3">
    <source>
        <dbReference type="ARBA" id="ARBA00023315"/>
    </source>
</evidence>
<proteinExistence type="inferred from homology"/>
<dbReference type="CDD" id="cd07990">
    <property type="entry name" value="LPLAT_LCLAT1-like"/>
    <property type="match status" value="1"/>
</dbReference>
<dbReference type="Pfam" id="PF16076">
    <property type="entry name" value="Acyltransf_C"/>
    <property type="match status" value="1"/>
</dbReference>
<dbReference type="SMART" id="SM00563">
    <property type="entry name" value="PlsC"/>
    <property type="match status" value="1"/>
</dbReference>
<evidence type="ECO:0000259" key="6">
    <source>
        <dbReference type="SMART" id="SM00563"/>
    </source>
</evidence>
<comment type="similarity">
    <text evidence="1">Belongs to the 1-acyl-sn-glycerol-3-phosphate acyltransferase family.</text>
</comment>
<keyword evidence="3" id="KW-0012">Acyltransferase</keyword>
<evidence type="ECO:0000313" key="7">
    <source>
        <dbReference type="EMBL" id="GFG30398.1"/>
    </source>
</evidence>
<feature type="transmembrane region" description="Helical" evidence="5">
    <location>
        <begin position="44"/>
        <end position="68"/>
    </location>
</feature>
<evidence type="ECO:0000256" key="5">
    <source>
        <dbReference type="SAM" id="Phobius"/>
    </source>
</evidence>
<dbReference type="FunCoup" id="A0A6L2PIW7">
    <property type="interactions" value="1318"/>
</dbReference>
<evidence type="ECO:0000256" key="4">
    <source>
        <dbReference type="SAM" id="MobiDB-lite"/>
    </source>
</evidence>
<dbReference type="PANTHER" id="PTHR10983">
    <property type="entry name" value="1-ACYLGLYCEROL-3-PHOSPHATE ACYLTRANSFERASE-RELATED"/>
    <property type="match status" value="1"/>
</dbReference>
<dbReference type="InParanoid" id="A0A6L2PIW7"/>
<evidence type="ECO:0000313" key="8">
    <source>
        <dbReference type="Proteomes" id="UP000502823"/>
    </source>
</evidence>
<dbReference type="GO" id="GO:0003841">
    <property type="term" value="F:1-acylglycerol-3-phosphate O-acyltransferase activity"/>
    <property type="evidence" value="ECO:0007669"/>
    <property type="project" value="TreeGrafter"/>
</dbReference>
<dbReference type="InterPro" id="IPR032098">
    <property type="entry name" value="Acyltransf_C"/>
</dbReference>
<keyword evidence="2" id="KW-0808">Transferase</keyword>
<feature type="transmembrane region" description="Helical" evidence="5">
    <location>
        <begin position="371"/>
        <end position="391"/>
    </location>
</feature>
<dbReference type="GO" id="GO:0012505">
    <property type="term" value="C:endomembrane system"/>
    <property type="evidence" value="ECO:0007669"/>
    <property type="project" value="TreeGrafter"/>
</dbReference>
<protein>
    <recommendedName>
        <fullName evidence="6">Phospholipid/glycerol acyltransferase domain-containing protein</fullName>
    </recommendedName>
</protein>
<dbReference type="PANTHER" id="PTHR10983:SF24">
    <property type="entry name" value="1-ACYLGLYCEROL-3-PHOSPHATE O-ACYLTRANSFERASE 3, ISOFORM E-RELATED"/>
    <property type="match status" value="1"/>
</dbReference>
<keyword evidence="5" id="KW-0472">Membrane</keyword>
<comment type="caution">
    <text evidence="7">The sequence shown here is derived from an EMBL/GenBank/DDBJ whole genome shotgun (WGS) entry which is preliminary data.</text>
</comment>
<keyword evidence="5" id="KW-1133">Transmembrane helix</keyword>
<dbReference type="Proteomes" id="UP000502823">
    <property type="component" value="Unassembled WGS sequence"/>
</dbReference>
<dbReference type="EMBL" id="BLKM01000214">
    <property type="protein sequence ID" value="GFG30398.1"/>
    <property type="molecule type" value="Genomic_DNA"/>
</dbReference>
<gene>
    <name evidence="7" type="ORF">Cfor_05851</name>
</gene>
<keyword evidence="8" id="KW-1185">Reference proteome</keyword>
<name>A0A6L2PIW7_COPFO</name>
<evidence type="ECO:0000256" key="2">
    <source>
        <dbReference type="ARBA" id="ARBA00022679"/>
    </source>
</evidence>
<sequence>MAEQPKYDVKTFPKCSTELPICTLGEVRMAGVVSYVKRSSVSHLLLAITFFVSGLIINLTQALLYCGLRPFSKYLYRKINYYVCYSLYCQLVFMAEWWASTDLIIYIDREDLERYYGKEHGFLVMNHRYEVDWLMGWVLCDRVNILGNCKTFAKKSIQYVPTMGWAWMFAESIFLERNWEKDKQTIGRQIKELVDHPDPIWLLLMAEGTRFTTEKHEASKNFAKEKGLPILKHHLTPRTKGFTTSLPYLHGKFGAIYDVQLSFKKDEKPTMTDLLLGKSVQAHLYISRIPLDQVPVEEEACAQWLYELYQKKDRMSDSFFHTGDFFAESGVKRIEGYHLPRRYYSLINTVTWGFMVVVPMVYYLLRLLTSGSTIYFSVGIGIIGIFFLLLSKMIGMTKISKASSYGKTATTPTEMKDSSSATKKTE</sequence>
<feature type="transmembrane region" description="Helical" evidence="5">
    <location>
        <begin position="343"/>
        <end position="365"/>
    </location>
</feature>
<dbReference type="AlphaFoldDB" id="A0A6L2PIW7"/>
<organism evidence="7 8">
    <name type="scientific">Coptotermes formosanus</name>
    <name type="common">Formosan subterranean termite</name>
    <dbReference type="NCBI Taxonomy" id="36987"/>
    <lineage>
        <taxon>Eukaryota</taxon>
        <taxon>Metazoa</taxon>
        <taxon>Ecdysozoa</taxon>
        <taxon>Arthropoda</taxon>
        <taxon>Hexapoda</taxon>
        <taxon>Insecta</taxon>
        <taxon>Pterygota</taxon>
        <taxon>Neoptera</taxon>
        <taxon>Polyneoptera</taxon>
        <taxon>Dictyoptera</taxon>
        <taxon>Blattodea</taxon>
        <taxon>Blattoidea</taxon>
        <taxon>Termitoidae</taxon>
        <taxon>Rhinotermitidae</taxon>
        <taxon>Coptotermes</taxon>
    </lineage>
</organism>
<dbReference type="SUPFAM" id="SSF69593">
    <property type="entry name" value="Glycerol-3-phosphate (1)-acyltransferase"/>
    <property type="match status" value="1"/>
</dbReference>
<dbReference type="InterPro" id="IPR002123">
    <property type="entry name" value="Plipid/glycerol_acylTrfase"/>
</dbReference>
<dbReference type="OrthoDB" id="189226at2759"/>
<dbReference type="Pfam" id="PF01553">
    <property type="entry name" value="Acyltransferase"/>
    <property type="match status" value="1"/>
</dbReference>
<reference evidence="8" key="1">
    <citation type="submission" date="2020-01" db="EMBL/GenBank/DDBJ databases">
        <title>Draft genome sequence of the Termite Coptotermes fromosanus.</title>
        <authorList>
            <person name="Itakura S."/>
            <person name="Yosikawa Y."/>
            <person name="Umezawa K."/>
        </authorList>
    </citation>
    <scope>NUCLEOTIDE SEQUENCE [LARGE SCALE GENOMIC DNA]</scope>
</reference>
<feature type="domain" description="Phospholipid/glycerol acyltransferase" evidence="6">
    <location>
        <begin position="121"/>
        <end position="243"/>
    </location>
</feature>
<evidence type="ECO:0000256" key="1">
    <source>
        <dbReference type="ARBA" id="ARBA00008655"/>
    </source>
</evidence>
<keyword evidence="5" id="KW-0812">Transmembrane</keyword>
<feature type="region of interest" description="Disordered" evidence="4">
    <location>
        <begin position="407"/>
        <end position="426"/>
    </location>
</feature>